<dbReference type="InterPro" id="IPR013320">
    <property type="entry name" value="ConA-like_dom_sf"/>
</dbReference>
<dbReference type="GO" id="GO:0009251">
    <property type="term" value="P:glucan catabolic process"/>
    <property type="evidence" value="ECO:0007669"/>
    <property type="project" value="TreeGrafter"/>
</dbReference>
<evidence type="ECO:0000313" key="2">
    <source>
        <dbReference type="Proteomes" id="UP000887540"/>
    </source>
</evidence>
<dbReference type="GO" id="GO:0004553">
    <property type="term" value="F:hydrolase activity, hydrolyzing O-glycosyl compounds"/>
    <property type="evidence" value="ECO:0007669"/>
    <property type="project" value="InterPro"/>
</dbReference>
<dbReference type="PANTHER" id="PTHR10963">
    <property type="entry name" value="GLYCOSYL HYDROLASE-RELATED"/>
    <property type="match status" value="1"/>
</dbReference>
<keyword evidence="2" id="KW-1185">Reference proteome</keyword>
<dbReference type="PROSITE" id="PS51762">
    <property type="entry name" value="GH16_2"/>
    <property type="match status" value="1"/>
</dbReference>
<evidence type="ECO:0000313" key="3">
    <source>
        <dbReference type="WBParaSite" id="ACRNAN_scaffold4288.g24467.t1"/>
    </source>
</evidence>
<dbReference type="Gene3D" id="2.60.120.200">
    <property type="match status" value="2"/>
</dbReference>
<dbReference type="Gene3D" id="3.50.4.10">
    <property type="entry name" value="Hepatocyte Growth Factor"/>
    <property type="match status" value="1"/>
</dbReference>
<name>A0A914DY21_9BILA</name>
<proteinExistence type="predicted"/>
<accession>A0A914DY21</accession>
<protein>
    <submittedName>
        <fullName evidence="3">GH16 domain-containing protein</fullName>
    </submittedName>
</protein>
<dbReference type="SUPFAM" id="SSF49899">
    <property type="entry name" value="Concanavalin A-like lectins/glucanases"/>
    <property type="match status" value="1"/>
</dbReference>
<dbReference type="Pfam" id="PF26113">
    <property type="entry name" value="GH16_XgeA"/>
    <property type="match status" value="1"/>
</dbReference>
<dbReference type="InterPro" id="IPR003609">
    <property type="entry name" value="Pan_app"/>
</dbReference>
<dbReference type="Proteomes" id="UP000887540">
    <property type="component" value="Unplaced"/>
</dbReference>
<dbReference type="PANTHER" id="PTHR10963:SF24">
    <property type="entry name" value="GLYCOSIDASE C21B10.07-RELATED"/>
    <property type="match status" value="1"/>
</dbReference>
<evidence type="ECO:0000259" key="1">
    <source>
        <dbReference type="PROSITE" id="PS51762"/>
    </source>
</evidence>
<dbReference type="InterPro" id="IPR050546">
    <property type="entry name" value="Glycosyl_Hydrlase_16"/>
</dbReference>
<organism evidence="2 3">
    <name type="scientific">Acrobeloides nanus</name>
    <dbReference type="NCBI Taxonomy" id="290746"/>
    <lineage>
        <taxon>Eukaryota</taxon>
        <taxon>Metazoa</taxon>
        <taxon>Ecdysozoa</taxon>
        <taxon>Nematoda</taxon>
        <taxon>Chromadorea</taxon>
        <taxon>Rhabditida</taxon>
        <taxon>Tylenchina</taxon>
        <taxon>Cephalobomorpha</taxon>
        <taxon>Cephaloboidea</taxon>
        <taxon>Cephalobidae</taxon>
        <taxon>Acrobeloides</taxon>
    </lineage>
</organism>
<dbReference type="Pfam" id="PF14295">
    <property type="entry name" value="PAN_4"/>
    <property type="match status" value="1"/>
</dbReference>
<dbReference type="AlphaFoldDB" id="A0A914DY21"/>
<feature type="domain" description="GH16" evidence="1">
    <location>
        <begin position="26"/>
        <end position="274"/>
    </location>
</feature>
<dbReference type="InterPro" id="IPR000757">
    <property type="entry name" value="Beta-glucanase-like"/>
</dbReference>
<sequence>MDLNGVVGKASDCCQLCQNKRGCRAYTWDNTNGGTCWLKNDTQPLFNKPGSVTGILRPDANNTYSLNMSYAAPNFFENFLFIDAELTNMSFFVNETPAWDLGIIGYKNGKVYMSVDNKSVIPEKQHPPGRHTLRIQSTYRYNSGLFILSLDHMPTGRGTWPAFWTYGLYWPQNGEIDILEGIYALDANQIHIHTRDSCLQYRNTSSYMTGEWGVVGDRQIFDCYEHSNTNTWGLPTAYYVIGPNCSPDHFNNHTLVFDTALCGAWTDNYLPGGEAACEDLVRNHPEEYDDAYWMINYLKVFCKPGEPCGFYDPIPCCYNNSCC</sequence>
<dbReference type="WBParaSite" id="ACRNAN_scaffold4288.g24467.t1">
    <property type="protein sequence ID" value="ACRNAN_scaffold4288.g24467.t1"/>
    <property type="gene ID" value="ACRNAN_scaffold4288.g24467"/>
</dbReference>
<reference evidence="3" key="1">
    <citation type="submission" date="2022-11" db="UniProtKB">
        <authorList>
            <consortium name="WormBaseParasite"/>
        </authorList>
    </citation>
    <scope>IDENTIFICATION</scope>
</reference>